<dbReference type="Proteomes" id="UP001352263">
    <property type="component" value="Unassembled WGS sequence"/>
</dbReference>
<dbReference type="Pfam" id="PF13518">
    <property type="entry name" value="HTH_28"/>
    <property type="match status" value="1"/>
</dbReference>
<dbReference type="SUPFAM" id="SSF46689">
    <property type="entry name" value="Homeodomain-like"/>
    <property type="match status" value="1"/>
</dbReference>
<organism evidence="2 3">
    <name type="scientific">Noviherbaspirillum album</name>
    <dbReference type="NCBI Taxonomy" id="3080276"/>
    <lineage>
        <taxon>Bacteria</taxon>
        <taxon>Pseudomonadati</taxon>
        <taxon>Pseudomonadota</taxon>
        <taxon>Betaproteobacteria</taxon>
        <taxon>Burkholderiales</taxon>
        <taxon>Oxalobacteraceae</taxon>
        <taxon>Noviherbaspirillum</taxon>
    </lineage>
</organism>
<dbReference type="InterPro" id="IPR009057">
    <property type="entry name" value="Homeodomain-like_sf"/>
</dbReference>
<dbReference type="EMBL" id="JAWIIV010000035">
    <property type="protein sequence ID" value="MEC4722737.1"/>
    <property type="molecule type" value="Genomic_DNA"/>
</dbReference>
<keyword evidence="3" id="KW-1185">Reference proteome</keyword>
<gene>
    <name evidence="2" type="ORF">RY831_26610</name>
</gene>
<sequence>MASPYSLDLRQKILQAHERGMGSQREIAEFFGVSLSFVEKLLQRARHTGDATAKKQGRSPSTRLDDTAQAHVRLLVERQPDITLAELADHVDQLTGVRVRPATLCRLLQRLRMPLKKDRPCM</sequence>
<comment type="caution">
    <text evidence="2">The sequence shown here is derived from an EMBL/GenBank/DDBJ whole genome shotgun (WGS) entry which is preliminary data.</text>
</comment>
<evidence type="ECO:0000259" key="1">
    <source>
        <dbReference type="Pfam" id="PF13518"/>
    </source>
</evidence>
<evidence type="ECO:0000313" key="2">
    <source>
        <dbReference type="EMBL" id="MEC4722737.1"/>
    </source>
</evidence>
<accession>A0ABU6JGF5</accession>
<dbReference type="InterPro" id="IPR036388">
    <property type="entry name" value="WH-like_DNA-bd_sf"/>
</dbReference>
<reference evidence="2 3" key="1">
    <citation type="submission" date="2023-10" db="EMBL/GenBank/DDBJ databases">
        <title>Noviherbaspirillum sp. CPCC 100848 genome assembly.</title>
        <authorList>
            <person name="Li X.Y."/>
            <person name="Fang X.M."/>
        </authorList>
    </citation>
    <scope>NUCLEOTIDE SEQUENCE [LARGE SCALE GENOMIC DNA]</scope>
    <source>
        <strain evidence="2 3">CPCC 100848</strain>
    </source>
</reference>
<proteinExistence type="predicted"/>
<evidence type="ECO:0000313" key="3">
    <source>
        <dbReference type="Proteomes" id="UP001352263"/>
    </source>
</evidence>
<name>A0ABU6JGF5_9BURK</name>
<dbReference type="InterPro" id="IPR055247">
    <property type="entry name" value="InsJ-like_HTH"/>
</dbReference>
<dbReference type="RefSeq" id="WP_326509398.1">
    <property type="nucleotide sequence ID" value="NZ_JAWIIV010000035.1"/>
</dbReference>
<protein>
    <submittedName>
        <fullName evidence="2">Transposase</fullName>
    </submittedName>
</protein>
<feature type="domain" description="Insertion element IS150 protein InsJ-like helix-turn-helix" evidence="1">
    <location>
        <begin position="10"/>
        <end position="58"/>
    </location>
</feature>
<dbReference type="Gene3D" id="1.10.10.10">
    <property type="entry name" value="Winged helix-like DNA-binding domain superfamily/Winged helix DNA-binding domain"/>
    <property type="match status" value="1"/>
</dbReference>